<gene>
    <name evidence="2" type="ORF">TSOC_003314</name>
</gene>
<dbReference type="EMBL" id="PGGS01000070">
    <property type="protein sequence ID" value="PNH10003.1"/>
    <property type="molecule type" value="Genomic_DNA"/>
</dbReference>
<evidence type="ECO:0000313" key="2">
    <source>
        <dbReference type="EMBL" id="PNH10003.1"/>
    </source>
</evidence>
<reference evidence="2 3" key="1">
    <citation type="journal article" date="2017" name="Mol. Biol. Evol.">
        <title>The 4-celled Tetrabaena socialis nuclear genome reveals the essential components for genetic control of cell number at the origin of multicellularity in the volvocine lineage.</title>
        <authorList>
            <person name="Featherston J."/>
            <person name="Arakaki Y."/>
            <person name="Hanschen E.R."/>
            <person name="Ferris P.J."/>
            <person name="Michod R.E."/>
            <person name="Olson B.J.S.C."/>
            <person name="Nozaki H."/>
            <person name="Durand P.M."/>
        </authorList>
    </citation>
    <scope>NUCLEOTIDE SEQUENCE [LARGE SCALE GENOMIC DNA]</scope>
    <source>
        <strain evidence="2 3">NIES-571</strain>
    </source>
</reference>
<dbReference type="AlphaFoldDB" id="A0A2J8ABZ2"/>
<keyword evidence="3" id="KW-1185">Reference proteome</keyword>
<name>A0A2J8ABZ2_9CHLO</name>
<organism evidence="2 3">
    <name type="scientific">Tetrabaena socialis</name>
    <dbReference type="NCBI Taxonomy" id="47790"/>
    <lineage>
        <taxon>Eukaryota</taxon>
        <taxon>Viridiplantae</taxon>
        <taxon>Chlorophyta</taxon>
        <taxon>core chlorophytes</taxon>
        <taxon>Chlorophyceae</taxon>
        <taxon>CS clade</taxon>
        <taxon>Chlamydomonadales</taxon>
        <taxon>Tetrabaenaceae</taxon>
        <taxon>Tetrabaena</taxon>
    </lineage>
</organism>
<sequence>MPDLLAANLAAAGYFKDKQYMFYYPSGGIALKGHHGKLAALRDQCANTNLMTASAARRLGLTVIKTSTRLTSSSQPDSGVLGELDTQDIKVTHPARGRPASDADFVVTDSPLFDYLVGNEQMRCVADYVTQYPTARLHFKPNIVEAPGHTLAMPMTKGPESKSALASRHVTFCTSTCDAAAFEPPNSASASAASFAGSGYSAKSKEAFLQSLRHSRTDDHTAPEPFNNTAAPGPCSNPSAAASAAPFSNSAAPGPPYDTAVLPRPAITQQPSGAVHSKPVQPQTTSLWQRLVRWCLHIKPRSTRRQHTKLARIKRKASSFFSNIRWKVKRAAKSILSPLANAALICASAVESSLKIATEVTYEQGEHQEKCAGKCKKHEPHTSVPRHACKGRSWTSLLTFALTLFLLSSFTIHLLATDGLLCSSATRPVPRTAVPGLPNWLLPPASFAAALASVDSVSFDGTTAASAYEKYHNDEDSGWVWGNTHLLVEQQVSLQAVVLQCKHSVFAYSMEELPEYCGYQGPFRLDLNTNRPIVQPPRRYSPTEKQVILEKTGERVKASIVDDHVRPTVCAVNAVVAAKKCPATGLWTRHHMTQDYRSLHGQDNTAWLD</sequence>
<dbReference type="Proteomes" id="UP000236333">
    <property type="component" value="Unassembled WGS sequence"/>
</dbReference>
<protein>
    <submittedName>
        <fullName evidence="2">Uncharacterized protein</fullName>
    </submittedName>
</protein>
<feature type="compositionally biased region" description="Low complexity" evidence="1">
    <location>
        <begin position="230"/>
        <end position="252"/>
    </location>
</feature>
<feature type="region of interest" description="Disordered" evidence="1">
    <location>
        <begin position="215"/>
        <end position="263"/>
    </location>
</feature>
<evidence type="ECO:0000256" key="1">
    <source>
        <dbReference type="SAM" id="MobiDB-lite"/>
    </source>
</evidence>
<dbReference type="OrthoDB" id="556207at2759"/>
<comment type="caution">
    <text evidence="2">The sequence shown here is derived from an EMBL/GenBank/DDBJ whole genome shotgun (WGS) entry which is preliminary data.</text>
</comment>
<accession>A0A2J8ABZ2</accession>
<feature type="non-terminal residue" evidence="2">
    <location>
        <position position="609"/>
    </location>
</feature>
<evidence type="ECO:0000313" key="3">
    <source>
        <dbReference type="Proteomes" id="UP000236333"/>
    </source>
</evidence>
<proteinExistence type="predicted"/>